<dbReference type="PANTHER" id="PTHR43527:SF2">
    <property type="entry name" value="4-DIPHOSPHOCYTIDYL-2-C-METHYL-D-ERYTHRITOL KINASE, CHLOROPLASTIC"/>
    <property type="match status" value="1"/>
</dbReference>
<protein>
    <recommendedName>
        <fullName evidence="1 6">4-diphosphocytidyl-2-C-methyl-D-erythritol kinase</fullName>
        <shortName evidence="6">CMK</shortName>
        <ecNumber evidence="6">2.7.1.148</ecNumber>
    </recommendedName>
    <alternativeName>
        <fullName evidence="6">4-(cytidine-5'-diphospho)-2-C-methyl-D-erythritol kinase</fullName>
    </alternativeName>
</protein>
<dbReference type="SUPFAM" id="SSF54211">
    <property type="entry name" value="Ribosomal protein S5 domain 2-like"/>
    <property type="match status" value="1"/>
</dbReference>
<evidence type="ECO:0000256" key="5">
    <source>
        <dbReference type="ARBA" id="ARBA00022840"/>
    </source>
</evidence>
<dbReference type="GO" id="GO:0016114">
    <property type="term" value="P:terpenoid biosynthetic process"/>
    <property type="evidence" value="ECO:0007669"/>
    <property type="project" value="UniProtKB-UniRule"/>
</dbReference>
<comment type="pathway">
    <text evidence="6">Isoprenoid biosynthesis; isopentenyl diphosphate biosynthesis via DXP pathway; isopentenyl diphosphate from 1-deoxy-D-xylulose 5-phosphate: step 3/6.</text>
</comment>
<name>A0A6J4J948_9CHLR</name>
<evidence type="ECO:0000313" key="9">
    <source>
        <dbReference type="EMBL" id="CAA9273694.1"/>
    </source>
</evidence>
<dbReference type="InterPro" id="IPR014721">
    <property type="entry name" value="Ribsml_uS5_D2-typ_fold_subgr"/>
</dbReference>
<accession>A0A6J4J948</accession>
<feature type="active site" evidence="6">
    <location>
        <position position="143"/>
    </location>
</feature>
<proteinExistence type="inferred from homology"/>
<evidence type="ECO:0000256" key="2">
    <source>
        <dbReference type="ARBA" id="ARBA00022679"/>
    </source>
</evidence>
<comment type="catalytic activity">
    <reaction evidence="6">
        <text>4-CDP-2-C-methyl-D-erythritol + ATP = 4-CDP-2-C-methyl-D-erythritol 2-phosphate + ADP + H(+)</text>
        <dbReference type="Rhea" id="RHEA:18437"/>
        <dbReference type="ChEBI" id="CHEBI:15378"/>
        <dbReference type="ChEBI" id="CHEBI:30616"/>
        <dbReference type="ChEBI" id="CHEBI:57823"/>
        <dbReference type="ChEBI" id="CHEBI:57919"/>
        <dbReference type="ChEBI" id="CHEBI:456216"/>
        <dbReference type="EC" id="2.7.1.148"/>
    </reaction>
</comment>
<dbReference type="EC" id="2.7.1.148" evidence="6"/>
<dbReference type="EMBL" id="CADCTC010000183">
    <property type="protein sequence ID" value="CAA9273694.1"/>
    <property type="molecule type" value="Genomic_DNA"/>
</dbReference>
<dbReference type="InterPro" id="IPR020568">
    <property type="entry name" value="Ribosomal_Su5_D2-typ_SF"/>
</dbReference>
<reference evidence="9" key="1">
    <citation type="submission" date="2020-02" db="EMBL/GenBank/DDBJ databases">
        <authorList>
            <person name="Meier V. D."/>
        </authorList>
    </citation>
    <scope>NUCLEOTIDE SEQUENCE</scope>
    <source>
        <strain evidence="9">AVDCRST_MAG77</strain>
    </source>
</reference>
<dbReference type="InterPro" id="IPR036554">
    <property type="entry name" value="GHMP_kinase_C_sf"/>
</dbReference>
<keyword evidence="6" id="KW-0414">Isoprene biosynthesis</keyword>
<gene>
    <name evidence="6" type="primary">ispE</name>
    <name evidence="9" type="ORF">AVDCRST_MAG77-3396</name>
</gene>
<keyword evidence="2 6" id="KW-0808">Transferase</keyword>
<keyword evidence="3 6" id="KW-0547">Nucleotide-binding</keyword>
<evidence type="ECO:0000256" key="1">
    <source>
        <dbReference type="ARBA" id="ARBA00017473"/>
    </source>
</evidence>
<evidence type="ECO:0000256" key="7">
    <source>
        <dbReference type="SAM" id="MobiDB-lite"/>
    </source>
</evidence>
<dbReference type="NCBIfam" id="TIGR00154">
    <property type="entry name" value="ispE"/>
    <property type="match status" value="1"/>
</dbReference>
<dbReference type="Gene3D" id="3.30.230.10">
    <property type="match status" value="1"/>
</dbReference>
<dbReference type="GO" id="GO:0050515">
    <property type="term" value="F:4-(cytidine 5'-diphospho)-2-C-methyl-D-erythritol kinase activity"/>
    <property type="evidence" value="ECO:0007669"/>
    <property type="project" value="UniProtKB-UniRule"/>
</dbReference>
<dbReference type="InterPro" id="IPR006204">
    <property type="entry name" value="GHMP_kinase_N_dom"/>
</dbReference>
<feature type="binding site" evidence="6">
    <location>
        <begin position="101"/>
        <end position="111"/>
    </location>
    <ligand>
        <name>ATP</name>
        <dbReference type="ChEBI" id="CHEBI:30616"/>
    </ligand>
</feature>
<feature type="domain" description="GHMP kinase N-terminal" evidence="8">
    <location>
        <begin position="73"/>
        <end position="148"/>
    </location>
</feature>
<dbReference type="AlphaFoldDB" id="A0A6J4J948"/>
<evidence type="ECO:0000256" key="4">
    <source>
        <dbReference type="ARBA" id="ARBA00022777"/>
    </source>
</evidence>
<feature type="region of interest" description="Disordered" evidence="7">
    <location>
        <begin position="244"/>
        <end position="263"/>
    </location>
</feature>
<sequence>MTLPSSTPATSTLTVLAPAKVNLTLEVLRRREDGFHEIRSVMQRITLCDELSVSHASDLHFECSDPALAGPDNLVYRAAALLRAETGASLGARLRLVKRIPVAAGLGGGSSDAATTLAALDVLWQLRLPRERLLALAAQLGSDVPFFLAESPCALAEGRGELLTPLPSLPPRWLVLLKPDAGISAGAVYKAFPACSWSDGARTTRWLEDASRTRAVPPPFNDLELIALQVEPAAASARSWRAAALPTSPSSMTEPVPSGYAAA</sequence>
<comment type="function">
    <text evidence="6">Catalyzes the phosphorylation of the position 2 hydroxy group of 4-diphosphocytidyl-2C-methyl-D-erythritol.</text>
</comment>
<dbReference type="InterPro" id="IPR004424">
    <property type="entry name" value="IspE"/>
</dbReference>
<dbReference type="GO" id="GO:0019288">
    <property type="term" value="P:isopentenyl diphosphate biosynthetic process, methylerythritol 4-phosphate pathway"/>
    <property type="evidence" value="ECO:0007669"/>
    <property type="project" value="UniProtKB-UniRule"/>
</dbReference>
<dbReference type="SUPFAM" id="SSF55060">
    <property type="entry name" value="GHMP Kinase, C-terminal domain"/>
    <property type="match status" value="1"/>
</dbReference>
<comment type="similarity">
    <text evidence="6">Belongs to the GHMP kinase family. IspE subfamily.</text>
</comment>
<dbReference type="PIRSF" id="PIRSF010376">
    <property type="entry name" value="IspE"/>
    <property type="match status" value="1"/>
</dbReference>
<keyword evidence="5 6" id="KW-0067">ATP-binding</keyword>
<evidence type="ECO:0000256" key="6">
    <source>
        <dbReference type="HAMAP-Rule" id="MF_00061"/>
    </source>
</evidence>
<feature type="active site" evidence="6">
    <location>
        <position position="20"/>
    </location>
</feature>
<dbReference type="Gene3D" id="3.30.70.890">
    <property type="entry name" value="GHMP kinase, C-terminal domain"/>
    <property type="match status" value="1"/>
</dbReference>
<dbReference type="Pfam" id="PF00288">
    <property type="entry name" value="GHMP_kinases_N"/>
    <property type="match status" value="1"/>
</dbReference>
<evidence type="ECO:0000256" key="3">
    <source>
        <dbReference type="ARBA" id="ARBA00022741"/>
    </source>
</evidence>
<keyword evidence="4 6" id="KW-0418">Kinase</keyword>
<dbReference type="HAMAP" id="MF_00061">
    <property type="entry name" value="IspE"/>
    <property type="match status" value="1"/>
</dbReference>
<dbReference type="PANTHER" id="PTHR43527">
    <property type="entry name" value="4-DIPHOSPHOCYTIDYL-2-C-METHYL-D-ERYTHRITOL KINASE, CHLOROPLASTIC"/>
    <property type="match status" value="1"/>
</dbReference>
<dbReference type="GO" id="GO:0005524">
    <property type="term" value="F:ATP binding"/>
    <property type="evidence" value="ECO:0007669"/>
    <property type="project" value="UniProtKB-UniRule"/>
</dbReference>
<dbReference type="UniPathway" id="UPA00056">
    <property type="reaction ID" value="UER00094"/>
</dbReference>
<organism evidence="9">
    <name type="scientific">uncultured Chloroflexota bacterium</name>
    <dbReference type="NCBI Taxonomy" id="166587"/>
    <lineage>
        <taxon>Bacteria</taxon>
        <taxon>Bacillati</taxon>
        <taxon>Chloroflexota</taxon>
        <taxon>environmental samples</taxon>
    </lineage>
</organism>
<evidence type="ECO:0000259" key="8">
    <source>
        <dbReference type="Pfam" id="PF00288"/>
    </source>
</evidence>